<dbReference type="PROSITE" id="PS00108">
    <property type="entry name" value="PROTEIN_KINASE_ST"/>
    <property type="match status" value="1"/>
</dbReference>
<dbReference type="SUPFAM" id="SSF56112">
    <property type="entry name" value="Protein kinase-like (PK-like)"/>
    <property type="match status" value="1"/>
</dbReference>
<evidence type="ECO:0000256" key="4">
    <source>
        <dbReference type="ARBA" id="ARBA00022777"/>
    </source>
</evidence>
<dbReference type="CDD" id="cd05117">
    <property type="entry name" value="STKc_CAMK"/>
    <property type="match status" value="1"/>
</dbReference>
<dbReference type="EC" id="2.7.11.1" evidence="1"/>
<dbReference type="GO" id="GO:0005524">
    <property type="term" value="F:ATP binding"/>
    <property type="evidence" value="ECO:0007669"/>
    <property type="project" value="UniProtKB-KW"/>
</dbReference>
<proteinExistence type="predicted"/>
<dbReference type="PROSITE" id="PS50011">
    <property type="entry name" value="PROTEIN_KINASE_DOM"/>
    <property type="match status" value="1"/>
</dbReference>
<evidence type="ECO:0000256" key="1">
    <source>
        <dbReference type="ARBA" id="ARBA00012513"/>
    </source>
</evidence>
<evidence type="ECO:0000256" key="3">
    <source>
        <dbReference type="ARBA" id="ARBA00022741"/>
    </source>
</evidence>
<dbReference type="InterPro" id="IPR011009">
    <property type="entry name" value="Kinase-like_dom_sf"/>
</dbReference>
<reference evidence="7" key="1">
    <citation type="journal article" date="2020" name="J. Eukaryot. Microbiol.">
        <title>De novo Sequencing, Assembly and Annotation of the Transcriptome for the Free-Living Testate Amoeba Arcella intermedia.</title>
        <authorList>
            <person name="Ribeiro G.M."/>
            <person name="Porfirio-Sousa A.L."/>
            <person name="Maurer-Alcala X.X."/>
            <person name="Katz L.A."/>
            <person name="Lahr D.J.G."/>
        </authorList>
    </citation>
    <scope>NUCLEOTIDE SEQUENCE</scope>
</reference>
<evidence type="ECO:0000256" key="5">
    <source>
        <dbReference type="ARBA" id="ARBA00022840"/>
    </source>
</evidence>
<keyword evidence="4" id="KW-0808">Transferase</keyword>
<evidence type="ECO:0000259" key="6">
    <source>
        <dbReference type="PROSITE" id="PS50011"/>
    </source>
</evidence>
<dbReference type="Gene3D" id="1.10.510.10">
    <property type="entry name" value="Transferase(Phosphotransferase) domain 1"/>
    <property type="match status" value="1"/>
</dbReference>
<dbReference type="FunFam" id="1.10.510.10:FF:000571">
    <property type="entry name" value="Maternal embryonic leucine zipper kinase"/>
    <property type="match status" value="1"/>
</dbReference>
<dbReference type="InterPro" id="IPR000719">
    <property type="entry name" value="Prot_kinase_dom"/>
</dbReference>
<dbReference type="PANTHER" id="PTHR24347">
    <property type="entry name" value="SERINE/THREONINE-PROTEIN KINASE"/>
    <property type="match status" value="1"/>
</dbReference>
<dbReference type="FunFam" id="3.30.200.20:FF:000042">
    <property type="entry name" value="Aurora kinase A"/>
    <property type="match status" value="1"/>
</dbReference>
<keyword evidence="5" id="KW-0067">ATP-binding</keyword>
<dbReference type="InterPro" id="IPR008271">
    <property type="entry name" value="Ser/Thr_kinase_AS"/>
</dbReference>
<dbReference type="GO" id="GO:0004674">
    <property type="term" value="F:protein serine/threonine kinase activity"/>
    <property type="evidence" value="ECO:0007669"/>
    <property type="project" value="UniProtKB-KW"/>
</dbReference>
<keyword evidence="4" id="KW-0418">Kinase</keyword>
<evidence type="ECO:0000256" key="2">
    <source>
        <dbReference type="ARBA" id="ARBA00022527"/>
    </source>
</evidence>
<protein>
    <recommendedName>
        <fullName evidence="1">non-specific serine/threonine protein kinase</fullName>
        <ecNumber evidence="1">2.7.11.1</ecNumber>
    </recommendedName>
</protein>
<dbReference type="SMART" id="SM00220">
    <property type="entry name" value="S_TKc"/>
    <property type="match status" value="1"/>
</dbReference>
<keyword evidence="3" id="KW-0547">Nucleotide-binding</keyword>
<evidence type="ECO:0000313" key="7">
    <source>
        <dbReference type="EMBL" id="NDV33678.1"/>
    </source>
</evidence>
<dbReference type="EMBL" id="GIBP01004709">
    <property type="protein sequence ID" value="NDV33678.1"/>
    <property type="molecule type" value="Transcribed_RNA"/>
</dbReference>
<dbReference type="Pfam" id="PF00069">
    <property type="entry name" value="Pkinase"/>
    <property type="match status" value="1"/>
</dbReference>
<feature type="domain" description="Protein kinase" evidence="6">
    <location>
        <begin position="1"/>
        <end position="252"/>
    </location>
</feature>
<sequence>MGEGVFGVVKSAKDKGNGKRVAIKEIQQQIDTQEQIELIENEIEVMQNLKHPNIVELYESFAGKDMFYLVMEFVDGCELFELILEFGSFTIEDSSAVLSQVLHGVEYMHAHGMAHRDLKPENLLVDFSQLIVKIADFGSAKVFSPTDMMNNFVGSPTYIAPEILLRKPYDQSVDMWSIGVIAYIMFCGFPPFDDRLTTEEMFLQIISGKYEFPSPEWDLVPLHCVEFVKDTLRVNPKERATATMLLEKHGWLRSSPQYGKKRRLNQQGGRTTNEATAQLHQQFSQRLQQHHLQRKATFQKFKSIRNFSL</sequence>
<organism evidence="7">
    <name type="scientific">Arcella intermedia</name>
    <dbReference type="NCBI Taxonomy" id="1963864"/>
    <lineage>
        <taxon>Eukaryota</taxon>
        <taxon>Amoebozoa</taxon>
        <taxon>Tubulinea</taxon>
        <taxon>Elardia</taxon>
        <taxon>Arcellinida</taxon>
        <taxon>Sphaerothecina</taxon>
        <taxon>Arcellidae</taxon>
        <taxon>Arcella</taxon>
    </lineage>
</organism>
<keyword evidence="2" id="KW-0723">Serine/threonine-protein kinase</keyword>
<accession>A0A6B2LAB4</accession>
<dbReference type="AlphaFoldDB" id="A0A6B2LAB4"/>
<name>A0A6B2LAB4_9EUKA</name>